<sequence>MDTSYNRIAGRSLERLSALSDGLFAVHRARAAQLRDRAADPSAVPSLVFNRHAEGGSSCRPFRTVRWIIVCAPPFRICLLMASCQV</sequence>
<name>A0A537IM43_9BACT</name>
<reference evidence="1 2" key="1">
    <citation type="journal article" date="2019" name="Nat. Microbiol.">
        <title>Mediterranean grassland soil C-N compound turnover is dependent on rainfall and depth, and is mediated by genomically divergent microorganisms.</title>
        <authorList>
            <person name="Diamond S."/>
            <person name="Andeer P.F."/>
            <person name="Li Z."/>
            <person name="Crits-Christoph A."/>
            <person name="Burstein D."/>
            <person name="Anantharaman K."/>
            <person name="Lane K.R."/>
            <person name="Thomas B.C."/>
            <person name="Pan C."/>
            <person name="Northen T.R."/>
            <person name="Banfield J.F."/>
        </authorList>
    </citation>
    <scope>NUCLEOTIDE SEQUENCE [LARGE SCALE GENOMIC DNA]</scope>
    <source>
        <strain evidence="1">NP_8</strain>
    </source>
</reference>
<accession>A0A537IM43</accession>
<evidence type="ECO:0000313" key="1">
    <source>
        <dbReference type="EMBL" id="TMI72408.1"/>
    </source>
</evidence>
<proteinExistence type="predicted"/>
<protein>
    <submittedName>
        <fullName evidence="1">Uncharacterized protein</fullName>
    </submittedName>
</protein>
<dbReference type="AlphaFoldDB" id="A0A537IM43"/>
<dbReference type="Proteomes" id="UP000318834">
    <property type="component" value="Unassembled WGS sequence"/>
</dbReference>
<gene>
    <name evidence="1" type="ORF">E6H05_11310</name>
</gene>
<dbReference type="EMBL" id="VBAP01000089">
    <property type="protein sequence ID" value="TMI72408.1"/>
    <property type="molecule type" value="Genomic_DNA"/>
</dbReference>
<comment type="caution">
    <text evidence="1">The sequence shown here is derived from an EMBL/GenBank/DDBJ whole genome shotgun (WGS) entry which is preliminary data.</text>
</comment>
<organism evidence="1 2">
    <name type="scientific">Candidatus Segetimicrobium genomatis</name>
    <dbReference type="NCBI Taxonomy" id="2569760"/>
    <lineage>
        <taxon>Bacteria</taxon>
        <taxon>Bacillati</taxon>
        <taxon>Candidatus Sysuimicrobiota</taxon>
        <taxon>Candidatus Sysuimicrobiia</taxon>
        <taxon>Candidatus Sysuimicrobiales</taxon>
        <taxon>Candidatus Segetimicrobiaceae</taxon>
        <taxon>Candidatus Segetimicrobium</taxon>
    </lineage>
</organism>
<evidence type="ECO:0000313" key="2">
    <source>
        <dbReference type="Proteomes" id="UP000318834"/>
    </source>
</evidence>